<protein>
    <recommendedName>
        <fullName evidence="2">CPS-53 (KpLE1) prophage protein</fullName>
    </recommendedName>
</protein>
<proteinExistence type="predicted"/>
<evidence type="ECO:0008006" key="2">
    <source>
        <dbReference type="Google" id="ProtNLM"/>
    </source>
</evidence>
<gene>
    <name evidence="1" type="ORF">P6223_004733</name>
</gene>
<accession>A0AAI9MF04</accession>
<comment type="caution">
    <text evidence="1">The sequence shown here is derived from an EMBL/GenBank/DDBJ whole genome shotgun (WGS) entry which is preliminary data.</text>
</comment>
<organism evidence="1">
    <name type="scientific">Escherichia coli</name>
    <dbReference type="NCBI Taxonomy" id="562"/>
    <lineage>
        <taxon>Bacteria</taxon>
        <taxon>Pseudomonadati</taxon>
        <taxon>Pseudomonadota</taxon>
        <taxon>Gammaproteobacteria</taxon>
        <taxon>Enterobacterales</taxon>
        <taxon>Enterobacteriaceae</taxon>
        <taxon>Escherichia</taxon>
    </lineage>
</organism>
<feature type="non-terminal residue" evidence="1">
    <location>
        <position position="85"/>
    </location>
</feature>
<dbReference type="AlphaFoldDB" id="A0AAI9MF04"/>
<sequence>MKQMSLIEMDEFLKGKCIPRDLKVNETNAEYLVRKFAEAEAKCAALAAENAALKQSEKEFNNFCRQEYYGWEDNFTETPATDAFL</sequence>
<reference evidence="1" key="1">
    <citation type="submission" date="2024-02" db="EMBL/GenBank/DDBJ databases">
        <authorList>
            <consortium name="Clinical and Environmental Microbiology Branch: Whole genome sequencing antimicrobial resistance pathogens in the healthcare setting"/>
        </authorList>
    </citation>
    <scope>NUCLEOTIDE SEQUENCE</scope>
    <source>
        <strain evidence="1">2023CK-00345</strain>
    </source>
</reference>
<dbReference type="EMBL" id="ABLFQU030000069">
    <property type="protein sequence ID" value="EMM0028063.1"/>
    <property type="molecule type" value="Genomic_DNA"/>
</dbReference>
<name>A0AAI9MF04_ECOLX</name>
<evidence type="ECO:0000313" key="1">
    <source>
        <dbReference type="EMBL" id="EMM0028063.1"/>
    </source>
</evidence>